<name>A0A0G1PNH2_9BACT</name>
<dbReference type="EMBL" id="LCKW01000037">
    <property type="protein sequence ID" value="KKU06963.1"/>
    <property type="molecule type" value="Genomic_DNA"/>
</dbReference>
<accession>A0A0G1PNH2</accession>
<gene>
    <name evidence="2" type="ORF">UX09_C0037G0009</name>
</gene>
<sequence>MPQLITVGQIIDQSWEHYRNRFHEIIKVSAWLFLPGLISAFALAFYPSASAMLSNQTKSYSEIASLGLWSFNNTIIAPIIGLWVFIMLILFFSADWENKKITFKNLTKQAWKLFLPVVLVNFLVSLILVGTWLLLAPGLAINWLGSLVDSGLLAGAGAIILIVGLVISLILSIRWIIEFAFAPYLLIIKNFRGKKALIGGRELVKGRLFSVLVRLILPKLVFIIVIIAAQGVLSYILNYSIFTIAGLNTDLIAKLNTISSTLLVVLASVLGTPILVLADFIIFDNLEKTLKK</sequence>
<feature type="transmembrane region" description="Helical" evidence="1">
    <location>
        <begin position="66"/>
        <end position="92"/>
    </location>
</feature>
<reference evidence="2 3" key="1">
    <citation type="journal article" date="2015" name="Nature">
        <title>rRNA introns, odd ribosomes, and small enigmatic genomes across a large radiation of phyla.</title>
        <authorList>
            <person name="Brown C.T."/>
            <person name="Hug L.A."/>
            <person name="Thomas B.C."/>
            <person name="Sharon I."/>
            <person name="Castelle C.J."/>
            <person name="Singh A."/>
            <person name="Wilkins M.J."/>
            <person name="Williams K.H."/>
            <person name="Banfield J.F."/>
        </authorList>
    </citation>
    <scope>NUCLEOTIDE SEQUENCE [LARGE SCALE GENOMIC DNA]</scope>
</reference>
<comment type="caution">
    <text evidence="2">The sequence shown here is derived from an EMBL/GenBank/DDBJ whole genome shotgun (WGS) entry which is preliminary data.</text>
</comment>
<keyword evidence="1" id="KW-0812">Transmembrane</keyword>
<evidence type="ECO:0000313" key="2">
    <source>
        <dbReference type="EMBL" id="KKU06963.1"/>
    </source>
</evidence>
<evidence type="ECO:0000256" key="1">
    <source>
        <dbReference type="SAM" id="Phobius"/>
    </source>
</evidence>
<protein>
    <recommendedName>
        <fullName evidence="4">Glycerophosphoryl diester phosphodiesterase membrane domain-containing protein</fullName>
    </recommendedName>
</protein>
<feature type="transmembrane region" description="Helical" evidence="1">
    <location>
        <begin position="208"/>
        <end position="237"/>
    </location>
</feature>
<feature type="transmembrane region" description="Helical" evidence="1">
    <location>
        <begin position="155"/>
        <end position="187"/>
    </location>
</feature>
<feature type="transmembrane region" description="Helical" evidence="1">
    <location>
        <begin position="257"/>
        <end position="283"/>
    </location>
</feature>
<evidence type="ECO:0008006" key="4">
    <source>
        <dbReference type="Google" id="ProtNLM"/>
    </source>
</evidence>
<feature type="transmembrane region" description="Helical" evidence="1">
    <location>
        <begin position="28"/>
        <end position="46"/>
    </location>
</feature>
<dbReference type="AlphaFoldDB" id="A0A0G1PNH2"/>
<keyword evidence="1" id="KW-1133">Transmembrane helix</keyword>
<dbReference type="Proteomes" id="UP000034354">
    <property type="component" value="Unassembled WGS sequence"/>
</dbReference>
<dbReference type="STRING" id="1618993.UX09_C0037G0009"/>
<proteinExistence type="predicted"/>
<keyword evidence="1" id="KW-0472">Membrane</keyword>
<organism evidence="2 3">
    <name type="scientific">Candidatus Uhrbacteria bacterium GW2011_GWE2_45_35</name>
    <dbReference type="NCBI Taxonomy" id="1618993"/>
    <lineage>
        <taxon>Bacteria</taxon>
        <taxon>Candidatus Uhriibacteriota</taxon>
    </lineage>
</organism>
<evidence type="ECO:0000313" key="3">
    <source>
        <dbReference type="Proteomes" id="UP000034354"/>
    </source>
</evidence>
<feature type="transmembrane region" description="Helical" evidence="1">
    <location>
        <begin position="113"/>
        <end position="135"/>
    </location>
</feature>